<comment type="caution">
    <text evidence="1">The sequence shown here is derived from an EMBL/GenBank/DDBJ whole genome shotgun (WGS) entry which is preliminary data.</text>
</comment>
<evidence type="ECO:0000313" key="1">
    <source>
        <dbReference type="EMBL" id="KAJ7516898.1"/>
    </source>
</evidence>
<proteinExistence type="predicted"/>
<gene>
    <name evidence="1" type="ORF">O6H91_21G003300</name>
</gene>
<organism evidence="1 2">
    <name type="scientific">Diphasiastrum complanatum</name>
    <name type="common">Issler's clubmoss</name>
    <name type="synonym">Lycopodium complanatum</name>
    <dbReference type="NCBI Taxonomy" id="34168"/>
    <lineage>
        <taxon>Eukaryota</taxon>
        <taxon>Viridiplantae</taxon>
        <taxon>Streptophyta</taxon>
        <taxon>Embryophyta</taxon>
        <taxon>Tracheophyta</taxon>
        <taxon>Lycopodiopsida</taxon>
        <taxon>Lycopodiales</taxon>
        <taxon>Lycopodiaceae</taxon>
        <taxon>Lycopodioideae</taxon>
        <taxon>Diphasiastrum</taxon>
    </lineage>
</organism>
<name>A0ACC2AH57_DIPCM</name>
<accession>A0ACC2AH57</accession>
<dbReference type="EMBL" id="CM055112">
    <property type="protein sequence ID" value="KAJ7516898.1"/>
    <property type="molecule type" value="Genomic_DNA"/>
</dbReference>
<dbReference type="Proteomes" id="UP001162992">
    <property type="component" value="Chromosome 21"/>
</dbReference>
<keyword evidence="2" id="KW-1185">Reference proteome</keyword>
<protein>
    <submittedName>
        <fullName evidence="1">Uncharacterized protein</fullName>
    </submittedName>
</protein>
<sequence>MAGKLVSFVPVAPDSHFPIQNLPYGVFRPNAEASPRPGVAIGDHVLDLSVLARAGLFSGPLLTNSDCFLQSSLNSFMALGRPAWKEARATIQKLLSAEESTLRDNTELRVKALFRQDEVKMELPAKIGDYTDFYSSKEHAVNCGTLFRGKDNPLTPNWLHIPIAYHGRASSVVISGTSIFRPRGQTSPVDTQSSPSYKPSALLDFELEMALFVGPGNSLGSPLEVDFASDQIFGLVIMNDWSARDIQKWEAFPLGPFLGKNFGTTISPWIVTVEALEPFICDAPVQNPSPLPYLKESERKTFDISLEVAIKPEEEEKASIVCRSNFKYLYWTMAQQVAHHTVNGCDLNPGDLVASGTISGPEQGNFGSLIELSWGGSREINLEHGGARKFLKDGDEVIMTGHCKGDGYVVGFGTCSGKILPARS</sequence>
<reference evidence="2" key="1">
    <citation type="journal article" date="2024" name="Proc. Natl. Acad. Sci. U.S.A.">
        <title>Extraordinary preservation of gene collinearity over three hundred million years revealed in homosporous lycophytes.</title>
        <authorList>
            <person name="Li C."/>
            <person name="Wickell D."/>
            <person name="Kuo L.Y."/>
            <person name="Chen X."/>
            <person name="Nie B."/>
            <person name="Liao X."/>
            <person name="Peng D."/>
            <person name="Ji J."/>
            <person name="Jenkins J."/>
            <person name="Williams M."/>
            <person name="Shu S."/>
            <person name="Plott C."/>
            <person name="Barry K."/>
            <person name="Rajasekar S."/>
            <person name="Grimwood J."/>
            <person name="Han X."/>
            <person name="Sun S."/>
            <person name="Hou Z."/>
            <person name="He W."/>
            <person name="Dai G."/>
            <person name="Sun C."/>
            <person name="Schmutz J."/>
            <person name="Leebens-Mack J.H."/>
            <person name="Li F.W."/>
            <person name="Wang L."/>
        </authorList>
    </citation>
    <scope>NUCLEOTIDE SEQUENCE [LARGE SCALE GENOMIC DNA]</scope>
    <source>
        <strain evidence="2">cv. PW_Plant_1</strain>
    </source>
</reference>
<evidence type="ECO:0000313" key="2">
    <source>
        <dbReference type="Proteomes" id="UP001162992"/>
    </source>
</evidence>